<sequence>MALDVKSLKPGDEVGVTWQSLGGQCKYSEHVEAIEEDGMIRVTGHELPFWPDDGREVEIV</sequence>
<keyword evidence="2" id="KW-1185">Reference proteome</keyword>
<proteinExistence type="predicted"/>
<evidence type="ECO:0000313" key="2">
    <source>
        <dbReference type="Proteomes" id="UP000010798"/>
    </source>
</evidence>
<keyword evidence="1" id="KW-0614">Plasmid</keyword>
<dbReference type="RefSeq" id="WP_015250707.1">
    <property type="nucleotide sequence ID" value="NC_019894.1"/>
</dbReference>
<name>L0DTE8_SINAD</name>
<dbReference type="HOGENOM" id="CLU_2939320_0_0_0"/>
<dbReference type="EMBL" id="CP003366">
    <property type="protein sequence ID" value="AGA31646.1"/>
    <property type="molecule type" value="Genomic_DNA"/>
</dbReference>
<geneLocation type="plasmid" evidence="1 2">
    <name>pSINAC02</name>
</geneLocation>
<dbReference type="AlphaFoldDB" id="L0DTE8"/>
<gene>
    <name evidence="1" type="ordered locus">Sinac_7615</name>
</gene>
<evidence type="ECO:0000313" key="1">
    <source>
        <dbReference type="EMBL" id="AGA31646.1"/>
    </source>
</evidence>
<dbReference type="KEGG" id="saci:Sinac_7615"/>
<protein>
    <submittedName>
        <fullName evidence="1">Uncharacterized protein</fullName>
    </submittedName>
</protein>
<accession>L0DTE8</accession>
<organism evidence="1 2">
    <name type="scientific">Singulisphaera acidiphila (strain ATCC BAA-1392 / DSM 18658 / VKM B-2454 / MOB10)</name>
    <dbReference type="NCBI Taxonomy" id="886293"/>
    <lineage>
        <taxon>Bacteria</taxon>
        <taxon>Pseudomonadati</taxon>
        <taxon>Planctomycetota</taxon>
        <taxon>Planctomycetia</taxon>
        <taxon>Isosphaerales</taxon>
        <taxon>Isosphaeraceae</taxon>
        <taxon>Singulisphaera</taxon>
    </lineage>
</organism>
<dbReference type="Proteomes" id="UP000010798">
    <property type="component" value="Plasmid pSINAC02"/>
</dbReference>
<reference evidence="1 2" key="1">
    <citation type="submission" date="2012-02" db="EMBL/GenBank/DDBJ databases">
        <title>Complete sequence of plasmid 2 of Singulisphaera acidiphila DSM 18658.</title>
        <authorList>
            <consortium name="US DOE Joint Genome Institute (JGI-PGF)"/>
            <person name="Lucas S."/>
            <person name="Copeland A."/>
            <person name="Lapidus A."/>
            <person name="Glavina del Rio T."/>
            <person name="Dalin E."/>
            <person name="Tice H."/>
            <person name="Bruce D."/>
            <person name="Goodwin L."/>
            <person name="Pitluck S."/>
            <person name="Peters L."/>
            <person name="Ovchinnikova G."/>
            <person name="Chertkov O."/>
            <person name="Kyrpides N."/>
            <person name="Mavromatis K."/>
            <person name="Ivanova N."/>
            <person name="Brettin T."/>
            <person name="Detter J.C."/>
            <person name="Han C."/>
            <person name="Larimer F."/>
            <person name="Land M."/>
            <person name="Hauser L."/>
            <person name="Markowitz V."/>
            <person name="Cheng J.-F."/>
            <person name="Hugenholtz P."/>
            <person name="Woyke T."/>
            <person name="Wu D."/>
            <person name="Tindall B."/>
            <person name="Pomrenke H."/>
            <person name="Brambilla E."/>
            <person name="Klenk H.-P."/>
            <person name="Eisen J.A."/>
        </authorList>
    </citation>
    <scope>NUCLEOTIDE SEQUENCE [LARGE SCALE GENOMIC DNA]</scope>
    <source>
        <strain evidence="2">ATCC BAA-1392 / DSM 18658 / VKM B-2454 / MOB10</strain>
        <plasmid evidence="1 2">pSINAC02</plasmid>
    </source>
</reference>